<keyword evidence="2" id="KW-1185">Reference proteome</keyword>
<proteinExistence type="predicted"/>
<name>A0A136Q4F5_9FIRM</name>
<evidence type="ECO:0000313" key="2">
    <source>
        <dbReference type="Proteomes" id="UP000070366"/>
    </source>
</evidence>
<comment type="caution">
    <text evidence="1">The sequence shown here is derived from an EMBL/GenBank/DDBJ whole genome shotgun (WGS) entry which is preliminary data.</text>
</comment>
<accession>A0A136Q4F5</accession>
<reference evidence="1 2" key="1">
    <citation type="submission" date="2016-02" db="EMBL/GenBank/DDBJ databases">
        <authorList>
            <person name="Wen L."/>
            <person name="He K."/>
            <person name="Yang H."/>
        </authorList>
    </citation>
    <scope>NUCLEOTIDE SEQUENCE [LARGE SCALE GENOMIC DNA]</scope>
    <source>
        <strain evidence="1 2">DSM 22607</strain>
    </source>
</reference>
<gene>
    <name evidence="1" type="ORF">HMPREF3293_01753</name>
</gene>
<organism evidence="1 2">
    <name type="scientific">Christensenella minuta</name>
    <dbReference type="NCBI Taxonomy" id="626937"/>
    <lineage>
        <taxon>Bacteria</taxon>
        <taxon>Bacillati</taxon>
        <taxon>Bacillota</taxon>
        <taxon>Clostridia</taxon>
        <taxon>Christensenellales</taxon>
        <taxon>Christensenellaceae</taxon>
        <taxon>Christensenella</taxon>
    </lineage>
</organism>
<dbReference type="Proteomes" id="UP000070366">
    <property type="component" value="Unassembled WGS sequence"/>
</dbReference>
<dbReference type="STRING" id="626937.HMPREF3293_01753"/>
<protein>
    <submittedName>
        <fullName evidence="1">Uncharacterized protein</fullName>
    </submittedName>
</protein>
<sequence>MDYTGFKFIYGGNPMNLSSIEIKDQIRKITSDFRDHSVSEIKNSIVGSFTSGQLSGALAYLVKSGDLLNTGRGVYKTARSENALPAPNDDKISIIEETKRKTQSEIERFCRVITKLAHNLQFFDMEKEDVLSFMELKELCRTLKIISSKLK</sequence>
<dbReference type="EMBL" id="LSZW01000061">
    <property type="protein sequence ID" value="KXK65539.1"/>
    <property type="molecule type" value="Genomic_DNA"/>
</dbReference>
<dbReference type="AlphaFoldDB" id="A0A136Q4F5"/>
<evidence type="ECO:0000313" key="1">
    <source>
        <dbReference type="EMBL" id="KXK65539.1"/>
    </source>
</evidence>